<dbReference type="Proteomes" id="UP001412067">
    <property type="component" value="Unassembled WGS sequence"/>
</dbReference>
<feature type="region of interest" description="Disordered" evidence="1">
    <location>
        <begin position="63"/>
        <end position="86"/>
    </location>
</feature>
<feature type="compositionally biased region" description="Basic residues" evidence="1">
    <location>
        <begin position="103"/>
        <end position="113"/>
    </location>
</feature>
<evidence type="ECO:0000313" key="3">
    <source>
        <dbReference type="Proteomes" id="UP001412067"/>
    </source>
</evidence>
<reference evidence="2 3" key="1">
    <citation type="journal article" date="2022" name="Nat. Plants">
        <title>Genomes of leafy and leafless Platanthera orchids illuminate the evolution of mycoheterotrophy.</title>
        <authorList>
            <person name="Li M.H."/>
            <person name="Liu K.W."/>
            <person name="Li Z."/>
            <person name="Lu H.C."/>
            <person name="Ye Q.L."/>
            <person name="Zhang D."/>
            <person name="Wang J.Y."/>
            <person name="Li Y.F."/>
            <person name="Zhong Z.M."/>
            <person name="Liu X."/>
            <person name="Yu X."/>
            <person name="Liu D.K."/>
            <person name="Tu X.D."/>
            <person name="Liu B."/>
            <person name="Hao Y."/>
            <person name="Liao X.Y."/>
            <person name="Jiang Y.T."/>
            <person name="Sun W.H."/>
            <person name="Chen J."/>
            <person name="Chen Y.Q."/>
            <person name="Ai Y."/>
            <person name="Zhai J.W."/>
            <person name="Wu S.S."/>
            <person name="Zhou Z."/>
            <person name="Hsiao Y.Y."/>
            <person name="Wu W.L."/>
            <person name="Chen Y.Y."/>
            <person name="Lin Y.F."/>
            <person name="Hsu J.L."/>
            <person name="Li C.Y."/>
            <person name="Wang Z.W."/>
            <person name="Zhao X."/>
            <person name="Zhong W.Y."/>
            <person name="Ma X.K."/>
            <person name="Ma L."/>
            <person name="Huang J."/>
            <person name="Chen G.Z."/>
            <person name="Huang M.Z."/>
            <person name="Huang L."/>
            <person name="Peng D.H."/>
            <person name="Luo Y.B."/>
            <person name="Zou S.Q."/>
            <person name="Chen S.P."/>
            <person name="Lan S."/>
            <person name="Tsai W.C."/>
            <person name="Van de Peer Y."/>
            <person name="Liu Z.J."/>
        </authorList>
    </citation>
    <scope>NUCLEOTIDE SEQUENCE [LARGE SCALE GENOMIC DNA]</scope>
    <source>
        <strain evidence="2">Lor288</strain>
    </source>
</reference>
<evidence type="ECO:0000256" key="1">
    <source>
        <dbReference type="SAM" id="MobiDB-lite"/>
    </source>
</evidence>
<feature type="region of interest" description="Disordered" evidence="1">
    <location>
        <begin position="101"/>
        <end position="139"/>
    </location>
</feature>
<sequence>MFSQNDDFDSAIFLEKLYFILPCARSKKFWFLKCWLKQIKGINFSPDSEGNELDRLVCLAGGRNSGGARRGLKQRRSAEEEDSEVEAATCARAEAAAEAATSKWRKQRRKRKTRQESALEARVEAAEGTARRNRLHGARVERRNCGAQIMSALSNKFRKEFGS</sequence>
<feature type="compositionally biased region" description="Basic and acidic residues" evidence="1">
    <location>
        <begin position="114"/>
        <end position="125"/>
    </location>
</feature>
<protein>
    <submittedName>
        <fullName evidence="2">Uncharacterized protein</fullName>
    </submittedName>
</protein>
<gene>
    <name evidence="2" type="ORF">KSP40_PGU011295</name>
</gene>
<comment type="caution">
    <text evidence="2">The sequence shown here is derived from an EMBL/GenBank/DDBJ whole genome shotgun (WGS) entry which is preliminary data.</text>
</comment>
<proteinExistence type="predicted"/>
<organism evidence="2 3">
    <name type="scientific">Platanthera guangdongensis</name>
    <dbReference type="NCBI Taxonomy" id="2320717"/>
    <lineage>
        <taxon>Eukaryota</taxon>
        <taxon>Viridiplantae</taxon>
        <taxon>Streptophyta</taxon>
        <taxon>Embryophyta</taxon>
        <taxon>Tracheophyta</taxon>
        <taxon>Spermatophyta</taxon>
        <taxon>Magnoliopsida</taxon>
        <taxon>Liliopsida</taxon>
        <taxon>Asparagales</taxon>
        <taxon>Orchidaceae</taxon>
        <taxon>Orchidoideae</taxon>
        <taxon>Orchideae</taxon>
        <taxon>Orchidinae</taxon>
        <taxon>Platanthera</taxon>
    </lineage>
</organism>
<evidence type="ECO:0000313" key="2">
    <source>
        <dbReference type="EMBL" id="KAK8961415.1"/>
    </source>
</evidence>
<keyword evidence="3" id="KW-1185">Reference proteome</keyword>
<name>A0ABR2MCX2_9ASPA</name>
<dbReference type="EMBL" id="JBBWWR010000009">
    <property type="protein sequence ID" value="KAK8961415.1"/>
    <property type="molecule type" value="Genomic_DNA"/>
</dbReference>
<accession>A0ABR2MCX2</accession>